<dbReference type="InterPro" id="IPR049453">
    <property type="entry name" value="Memb_transporter_dom"/>
</dbReference>
<reference evidence="9" key="1">
    <citation type="submission" date="2021-06" db="EMBL/GenBank/DDBJ databases">
        <title>Sequencing of actinobacteria type strains.</title>
        <authorList>
            <person name="Nguyen G.-S."/>
            <person name="Wentzel A."/>
        </authorList>
    </citation>
    <scope>NUCLEOTIDE SEQUENCE</scope>
    <source>
        <strain evidence="9">P38-E01</strain>
    </source>
</reference>
<comment type="subcellular location">
    <subcellularLocation>
        <location evidence="1">Cell membrane</location>
        <topology evidence="1">Multi-pass membrane protein</topology>
    </subcellularLocation>
</comment>
<comment type="similarity">
    <text evidence="6">Belongs to the YccS/YhfK family.</text>
</comment>
<feature type="domain" description="Integral membrane bound transporter" evidence="8">
    <location>
        <begin position="376"/>
        <end position="498"/>
    </location>
</feature>
<feature type="transmembrane region" description="Helical" evidence="7">
    <location>
        <begin position="92"/>
        <end position="111"/>
    </location>
</feature>
<feature type="transmembrane region" description="Helical" evidence="7">
    <location>
        <begin position="456"/>
        <end position="474"/>
    </location>
</feature>
<dbReference type="Pfam" id="PF13515">
    <property type="entry name" value="FUSC_2"/>
    <property type="match status" value="1"/>
</dbReference>
<name>A0A949JH77_9ACTN</name>
<evidence type="ECO:0000313" key="9">
    <source>
        <dbReference type="EMBL" id="MBU7598843.1"/>
    </source>
</evidence>
<proteinExistence type="inferred from homology"/>
<dbReference type="PANTHER" id="PTHR30509">
    <property type="entry name" value="P-HYDROXYBENZOIC ACID EFFLUX PUMP SUBUNIT-RELATED"/>
    <property type="match status" value="1"/>
</dbReference>
<dbReference type="GO" id="GO:0005886">
    <property type="term" value="C:plasma membrane"/>
    <property type="evidence" value="ECO:0007669"/>
    <property type="project" value="UniProtKB-SubCell"/>
</dbReference>
<dbReference type="Proteomes" id="UP000694501">
    <property type="component" value="Unassembled WGS sequence"/>
</dbReference>
<accession>A0A949JH77</accession>
<evidence type="ECO:0000256" key="2">
    <source>
        <dbReference type="ARBA" id="ARBA00022475"/>
    </source>
</evidence>
<organism evidence="9 10">
    <name type="scientific">Streptomyces tardus</name>
    <dbReference type="NCBI Taxonomy" id="2780544"/>
    <lineage>
        <taxon>Bacteria</taxon>
        <taxon>Bacillati</taxon>
        <taxon>Actinomycetota</taxon>
        <taxon>Actinomycetes</taxon>
        <taxon>Kitasatosporales</taxon>
        <taxon>Streptomycetaceae</taxon>
        <taxon>Streptomyces</taxon>
    </lineage>
</organism>
<evidence type="ECO:0000256" key="3">
    <source>
        <dbReference type="ARBA" id="ARBA00022692"/>
    </source>
</evidence>
<feature type="transmembrane region" description="Helical" evidence="7">
    <location>
        <begin position="118"/>
        <end position="137"/>
    </location>
</feature>
<gene>
    <name evidence="9" type="ORF">JGS22_014780</name>
</gene>
<evidence type="ECO:0000256" key="1">
    <source>
        <dbReference type="ARBA" id="ARBA00004651"/>
    </source>
</evidence>
<keyword evidence="4 7" id="KW-1133">Transmembrane helix</keyword>
<feature type="transmembrane region" description="Helical" evidence="7">
    <location>
        <begin position="486"/>
        <end position="503"/>
    </location>
</feature>
<keyword evidence="3 7" id="KW-0812">Transmembrane</keyword>
<comment type="caution">
    <text evidence="9">The sequence shown here is derived from an EMBL/GenBank/DDBJ whole genome shotgun (WGS) entry which is preliminary data.</text>
</comment>
<dbReference type="AlphaFoldDB" id="A0A949JH77"/>
<dbReference type="EMBL" id="JAELVF020000001">
    <property type="protein sequence ID" value="MBU7598843.1"/>
    <property type="molecule type" value="Genomic_DNA"/>
</dbReference>
<sequence>MRDAGRAGLRVERASLNPLLALRGAAGVAVILALTLWWGTPGLAVSSAFGAFASGIATFQRSFHPRPALALAAALGLSVSAFLGYVLAGNLPAFLCLLALWAFGAGMAWTFGAVPGVVGAFTVAMMLVVVTLPATVWEAAQHASLIALGGVVQAGLIVIFPVRRWGAQRDALADALAGVADFARQLREEPTLPFDPEPLMWARTAARLTPGQARRRPAQLSGYRTLAERFRAVLAALADPLGGVPDYGPERERVRDLLRAAGTVLDAVARAVRRGETPTVPASALEVLRVPADGPVLPPGPARKAALRLIALTEEAVDAAGGPLEVTDRGGEHWVRDRLGPGVVRVAARAVRRELRLDSPVFRHALRLAAVIVAGGLLGQALPSEHGYWIALTIVTVLRPDFTDTVGRGAARLVGTVVGVATAGLVLALSHPGVYLAAGWSLLSVFLLYLLIRTGFTVVSACAGAYVVFLLGIAGQDWAQTVPERIELTLVGGLLALVSYALFPSWETPRLRVRLGDWLAAVATYAATVLTDYADPNPNPKTEQRARQALLDVRAARMEWEQTTDRAAAEPVRARGLSRRAAADAHDSLITAGRAASLLESQLAHHAGSFALSEHSGESAMAHDPGAEQFARVLLAAAEPAAQAVREGRTPDWTEVQESLGEWRDNTELPDSIALRVAELVTDSFVEVATATRGRSSPAPE</sequence>
<evidence type="ECO:0000256" key="7">
    <source>
        <dbReference type="SAM" id="Phobius"/>
    </source>
</evidence>
<feature type="transmembrane region" description="Helical" evidence="7">
    <location>
        <begin position="143"/>
        <end position="162"/>
    </location>
</feature>
<evidence type="ECO:0000313" key="10">
    <source>
        <dbReference type="Proteomes" id="UP000694501"/>
    </source>
</evidence>
<keyword evidence="10" id="KW-1185">Reference proteome</keyword>
<evidence type="ECO:0000259" key="8">
    <source>
        <dbReference type="Pfam" id="PF13515"/>
    </source>
</evidence>
<keyword evidence="2" id="KW-1003">Cell membrane</keyword>
<feature type="transmembrane region" description="Helical" evidence="7">
    <location>
        <begin position="20"/>
        <end position="38"/>
    </location>
</feature>
<feature type="transmembrane region" description="Helical" evidence="7">
    <location>
        <begin position="409"/>
        <end position="428"/>
    </location>
</feature>
<dbReference type="PANTHER" id="PTHR30509:SF9">
    <property type="entry name" value="MULTIDRUG RESISTANCE PROTEIN MDTO"/>
    <property type="match status" value="1"/>
</dbReference>
<evidence type="ECO:0000256" key="5">
    <source>
        <dbReference type="ARBA" id="ARBA00023136"/>
    </source>
</evidence>
<protein>
    <submittedName>
        <fullName evidence="9">FUSC family protein</fullName>
    </submittedName>
</protein>
<evidence type="ECO:0000256" key="6">
    <source>
        <dbReference type="ARBA" id="ARBA00043993"/>
    </source>
</evidence>
<keyword evidence="5 7" id="KW-0472">Membrane</keyword>
<evidence type="ECO:0000256" key="4">
    <source>
        <dbReference type="ARBA" id="ARBA00022989"/>
    </source>
</evidence>